<reference evidence="2" key="1">
    <citation type="submission" date="2020-08" db="EMBL/GenBank/DDBJ databases">
        <title>Genome public.</title>
        <authorList>
            <person name="Liu C."/>
            <person name="Sun Q."/>
        </authorList>
    </citation>
    <scope>NUCLEOTIDE SEQUENCE</scope>
    <source>
        <strain evidence="2">BX21</strain>
    </source>
</reference>
<proteinExistence type="predicted"/>
<keyword evidence="3" id="KW-1185">Reference proteome</keyword>
<dbReference type="GO" id="GO:0016491">
    <property type="term" value="F:oxidoreductase activity"/>
    <property type="evidence" value="ECO:0007669"/>
    <property type="project" value="InterPro"/>
</dbReference>
<evidence type="ECO:0000259" key="1">
    <source>
        <dbReference type="Pfam" id="PF00248"/>
    </source>
</evidence>
<feature type="domain" description="NADP-dependent oxidoreductase" evidence="1">
    <location>
        <begin position="21"/>
        <end position="165"/>
    </location>
</feature>
<accession>A0A926IKL3</accession>
<comment type="caution">
    <text evidence="2">The sequence shown here is derived from an EMBL/GenBank/DDBJ whole genome shotgun (WGS) entry which is preliminary data.</text>
</comment>
<dbReference type="InterPro" id="IPR036812">
    <property type="entry name" value="NAD(P)_OxRdtase_dom_sf"/>
</dbReference>
<protein>
    <submittedName>
        <fullName evidence="2">Aldo/keto reductase</fullName>
    </submittedName>
</protein>
<organism evidence="2 3">
    <name type="scientific">Paratissierella segnis</name>
    <dbReference type="NCBI Taxonomy" id="2763679"/>
    <lineage>
        <taxon>Bacteria</taxon>
        <taxon>Bacillati</taxon>
        <taxon>Bacillota</taxon>
        <taxon>Tissierellia</taxon>
        <taxon>Tissierellales</taxon>
        <taxon>Tissierellaceae</taxon>
        <taxon>Paratissierella</taxon>
    </lineage>
</organism>
<dbReference type="Gene3D" id="3.20.20.100">
    <property type="entry name" value="NADP-dependent oxidoreductase domain"/>
    <property type="match status" value="1"/>
</dbReference>
<evidence type="ECO:0000313" key="2">
    <source>
        <dbReference type="EMBL" id="MBC8588616.1"/>
    </source>
</evidence>
<dbReference type="AlphaFoldDB" id="A0A926IKL3"/>
<dbReference type="PANTHER" id="PTHR43312:SF1">
    <property type="entry name" value="NADP-DEPENDENT OXIDOREDUCTASE DOMAIN-CONTAINING PROTEIN"/>
    <property type="match status" value="1"/>
</dbReference>
<gene>
    <name evidence="2" type="ORF">H8707_10295</name>
</gene>
<dbReference type="Pfam" id="PF00248">
    <property type="entry name" value="Aldo_ket_red"/>
    <property type="match status" value="1"/>
</dbReference>
<evidence type="ECO:0000313" key="3">
    <source>
        <dbReference type="Proteomes" id="UP000601171"/>
    </source>
</evidence>
<dbReference type="EMBL" id="JACRTG010000025">
    <property type="protein sequence ID" value="MBC8588616.1"/>
    <property type="molecule type" value="Genomic_DNA"/>
</dbReference>
<dbReference type="Proteomes" id="UP000601171">
    <property type="component" value="Unassembled WGS sequence"/>
</dbReference>
<dbReference type="InterPro" id="IPR020471">
    <property type="entry name" value="AKR"/>
</dbReference>
<dbReference type="PRINTS" id="PR00069">
    <property type="entry name" value="ALDKETRDTASE"/>
</dbReference>
<sequence>MTQENLKAREVMMGGIKVSQIAFGTEHLNQYTPNFGGAILRDAALQNNVFFWDTDNCYGSQPAVAAGLKMLDRSKVIVTSKTYAKTEQESEESLARILKDLDTPYIDFCLLHGVVYGELIDHLPALAALRRLKDKGFVRQIGLSTHSASVAWDASDIEGIEVLCVTFNRDGSRIEEGNFDGMVRALKKAHDVKKKGTYVIKTLGRGDLVHDLENALNWVMDYHEYIDVYNIGYRNLRELRQDLSVVNNYYDKLEVRNNE</sequence>
<name>A0A926IKL3_9FIRM</name>
<dbReference type="RefSeq" id="WP_262430073.1">
    <property type="nucleotide sequence ID" value="NZ_JACRTG010000025.1"/>
</dbReference>
<dbReference type="SUPFAM" id="SSF51430">
    <property type="entry name" value="NAD(P)-linked oxidoreductase"/>
    <property type="match status" value="1"/>
</dbReference>
<dbReference type="InterPro" id="IPR053135">
    <property type="entry name" value="AKR2_Oxidoreductase"/>
</dbReference>
<dbReference type="PANTHER" id="PTHR43312">
    <property type="entry name" value="D-THREO-ALDOSE 1-DEHYDROGENASE"/>
    <property type="match status" value="1"/>
</dbReference>
<dbReference type="InterPro" id="IPR023210">
    <property type="entry name" value="NADP_OxRdtase_dom"/>
</dbReference>